<reference evidence="2 3" key="1">
    <citation type="journal article" date="2016" name="Nat. Commun.">
        <title>Thousands of microbial genomes shed light on interconnected biogeochemical processes in an aquifer system.</title>
        <authorList>
            <person name="Anantharaman K."/>
            <person name="Brown C.T."/>
            <person name="Hug L.A."/>
            <person name="Sharon I."/>
            <person name="Castelle C.J."/>
            <person name="Probst A.J."/>
            <person name="Thomas B.C."/>
            <person name="Singh A."/>
            <person name="Wilkins M.J."/>
            <person name="Karaoz U."/>
            <person name="Brodie E.L."/>
            <person name="Williams K.H."/>
            <person name="Hubbard S.S."/>
            <person name="Banfield J.F."/>
        </authorList>
    </citation>
    <scope>NUCLEOTIDE SEQUENCE [LARGE SCALE GENOMIC DNA]</scope>
</reference>
<proteinExistence type="predicted"/>
<dbReference type="STRING" id="1802056.A2954_03645"/>
<dbReference type="InterPro" id="IPR013498">
    <property type="entry name" value="Topo_IA_Znf"/>
</dbReference>
<comment type="caution">
    <text evidence="2">The sequence shown here is derived from an EMBL/GenBank/DDBJ whole genome shotgun (WGS) entry which is preliminary data.</text>
</comment>
<feature type="domain" description="DNA topoisomerase type IA zn finger" evidence="1">
    <location>
        <begin position="119"/>
        <end position="133"/>
    </location>
</feature>
<dbReference type="GO" id="GO:0005694">
    <property type="term" value="C:chromosome"/>
    <property type="evidence" value="ECO:0007669"/>
    <property type="project" value="InterPro"/>
</dbReference>
<evidence type="ECO:0000259" key="1">
    <source>
        <dbReference type="Pfam" id="PF01396"/>
    </source>
</evidence>
<name>A0A1F7IEH6_9BACT</name>
<dbReference type="EMBL" id="MGAG01000009">
    <property type="protein sequence ID" value="OGK41783.1"/>
    <property type="molecule type" value="Genomic_DNA"/>
</dbReference>
<dbReference type="GO" id="GO:0006265">
    <property type="term" value="P:DNA topological change"/>
    <property type="evidence" value="ECO:0007669"/>
    <property type="project" value="InterPro"/>
</dbReference>
<dbReference type="Pfam" id="PF01396">
    <property type="entry name" value="Zn_ribbon_Top1"/>
    <property type="match status" value="2"/>
</dbReference>
<evidence type="ECO:0000313" key="3">
    <source>
        <dbReference type="Proteomes" id="UP000177698"/>
    </source>
</evidence>
<organism evidence="2 3">
    <name type="scientific">Candidatus Roizmanbacteria bacterium RIFCSPLOWO2_01_FULL_37_12</name>
    <dbReference type="NCBI Taxonomy" id="1802056"/>
    <lineage>
        <taxon>Bacteria</taxon>
        <taxon>Candidatus Roizmaniibacteriota</taxon>
    </lineage>
</organism>
<evidence type="ECO:0000313" key="2">
    <source>
        <dbReference type="EMBL" id="OGK41783.1"/>
    </source>
</evidence>
<dbReference type="Proteomes" id="UP000177698">
    <property type="component" value="Unassembled WGS sequence"/>
</dbReference>
<protein>
    <recommendedName>
        <fullName evidence="1">DNA topoisomerase type IA zn finger domain-containing protein</fullName>
    </recommendedName>
</protein>
<dbReference type="GO" id="GO:0003916">
    <property type="term" value="F:DNA topoisomerase activity"/>
    <property type="evidence" value="ECO:0007669"/>
    <property type="project" value="InterPro"/>
</dbReference>
<dbReference type="GO" id="GO:0003677">
    <property type="term" value="F:DNA binding"/>
    <property type="evidence" value="ECO:0007669"/>
    <property type="project" value="InterPro"/>
</dbReference>
<gene>
    <name evidence="2" type="ORF">A2954_03645</name>
</gene>
<sequence>MQDQVSQVASTNEVCPRCGNPLGEITTTKSGKQMQRCSTGSWNPETKKVEGCPFVKWLETPPQQLDEKCPKCGSPLLLVTTRFDKRLKRCSTNKWDPETRTSSGCDFVEWLKGTSENLDEDCPTCGNKLILYTAASGKKLKKCSTNKWDPATREASGCPYVQWIN</sequence>
<feature type="domain" description="DNA topoisomerase type IA zn finger" evidence="1">
    <location>
        <begin position="66"/>
        <end position="84"/>
    </location>
</feature>
<dbReference type="AlphaFoldDB" id="A0A1F7IEH6"/>
<accession>A0A1F7IEH6</accession>